<organism evidence="1 2">
    <name type="scientific">Rhizobium loti</name>
    <name type="common">Mesorhizobium loti</name>
    <dbReference type="NCBI Taxonomy" id="381"/>
    <lineage>
        <taxon>Bacteria</taxon>
        <taxon>Pseudomonadati</taxon>
        <taxon>Pseudomonadota</taxon>
        <taxon>Alphaproteobacteria</taxon>
        <taxon>Hyphomicrobiales</taxon>
        <taxon>Phyllobacteriaceae</taxon>
        <taxon>Mesorhizobium</taxon>
    </lineage>
</organism>
<dbReference type="Gene3D" id="3.50.30.40">
    <property type="entry name" value="Ribonuclease E inhibitor RraA/RraA-like"/>
    <property type="match status" value="1"/>
</dbReference>
<dbReference type="EMBL" id="LYTK01000001">
    <property type="protein sequence ID" value="OBQ71420.1"/>
    <property type="molecule type" value="Genomic_DNA"/>
</dbReference>
<gene>
    <name evidence="1" type="ORF">A8145_00580</name>
</gene>
<protein>
    <submittedName>
        <fullName evidence="1">Uncharacterized protein</fullName>
    </submittedName>
</protein>
<dbReference type="AlphaFoldDB" id="A0AA91F6P1"/>
<evidence type="ECO:0000313" key="1">
    <source>
        <dbReference type="EMBL" id="OBQ71420.1"/>
    </source>
</evidence>
<proteinExistence type="predicted"/>
<reference evidence="1 2" key="1">
    <citation type="submission" date="2016-05" db="EMBL/GenBank/DDBJ databases">
        <authorList>
            <person name="Ramsay J.P."/>
        </authorList>
    </citation>
    <scope>NUCLEOTIDE SEQUENCE [LARGE SCALE GENOMIC DNA]</scope>
    <source>
        <strain evidence="1 2">NZP2042</strain>
    </source>
</reference>
<evidence type="ECO:0000313" key="2">
    <source>
        <dbReference type="Proteomes" id="UP000093737"/>
    </source>
</evidence>
<dbReference type="Proteomes" id="UP000093737">
    <property type="component" value="Unassembled WGS sequence"/>
</dbReference>
<name>A0AA91F6P1_RHILI</name>
<comment type="caution">
    <text evidence="1">The sequence shown here is derived from an EMBL/GenBank/DDBJ whole genome shotgun (WGS) entry which is preliminary data.</text>
</comment>
<accession>A0AA91F6P1</accession>
<dbReference type="InterPro" id="IPR036704">
    <property type="entry name" value="RraA/RraA-like_sf"/>
</dbReference>
<sequence length="77" mass="8630">MPAGGVTLIPGDFIAADDGVVVFPVAMAAQVIEDSKKHHDWEEFSREKLMQGAPLQRYYPLHEDARAEYEAWRSAGR</sequence>
<dbReference type="SUPFAM" id="SSF89562">
    <property type="entry name" value="RraA-like"/>
    <property type="match status" value="1"/>
</dbReference>